<proteinExistence type="predicted"/>
<dbReference type="InterPro" id="IPR016024">
    <property type="entry name" value="ARM-type_fold"/>
</dbReference>
<dbReference type="SUPFAM" id="SSF48371">
    <property type="entry name" value="ARM repeat"/>
    <property type="match status" value="1"/>
</dbReference>
<dbReference type="PANTHER" id="PTHR23315">
    <property type="entry name" value="U BOX DOMAIN-CONTAINING"/>
    <property type="match status" value="1"/>
</dbReference>
<dbReference type="Pfam" id="PF25598">
    <property type="entry name" value="ARM_PUB"/>
    <property type="match status" value="1"/>
</dbReference>
<sequence>MCASRNKIKIIDAGALEPLLAFLQSTDQTLQEYSAAALLTLSASPINKAIIASSGAIPLLVKCLCEGTPQTKADAVTTLHNLSTLPSNLTTILAACHPVPPLIAFLKTFKKSSKPAEKCMAVLESLLGFEDGRNFVTSEEGGVLTIVQVLEEGSLLSKEHAVGALLTMCESDRAKYREIILKEGVIPGLLELTVRGTPRAQGKARELLKLLRDSACTRPEMEADTLENIVSNIVSKVDGDDSRMEKAKKMLAEMVQVSMEQSLRHLQQRSSW</sequence>
<dbReference type="PANTHER" id="PTHR23315:SF65">
    <property type="entry name" value="ARM REPEAT SUPERFAMILY PROTEIN"/>
    <property type="match status" value="1"/>
</dbReference>
<dbReference type="InterPro" id="IPR058678">
    <property type="entry name" value="ARM_PUB"/>
</dbReference>
<dbReference type="SMART" id="SM00185">
    <property type="entry name" value="ARM"/>
    <property type="match status" value="2"/>
</dbReference>
<dbReference type="Proteomes" id="UP000243459">
    <property type="component" value="Chromosome 1"/>
</dbReference>
<feature type="domain" description="U-box" evidence="3">
    <location>
        <begin position="5"/>
        <end position="216"/>
    </location>
</feature>
<reference evidence="5" key="1">
    <citation type="journal article" date="2017" name="Nat. Commun.">
        <title>The asparagus genome sheds light on the origin and evolution of a young Y chromosome.</title>
        <authorList>
            <person name="Harkess A."/>
            <person name="Zhou J."/>
            <person name="Xu C."/>
            <person name="Bowers J.E."/>
            <person name="Van der Hulst R."/>
            <person name="Ayyampalayam S."/>
            <person name="Mercati F."/>
            <person name="Riccardi P."/>
            <person name="McKain M.R."/>
            <person name="Kakrana A."/>
            <person name="Tang H."/>
            <person name="Ray J."/>
            <person name="Groenendijk J."/>
            <person name="Arikit S."/>
            <person name="Mathioni S.M."/>
            <person name="Nakano M."/>
            <person name="Shan H."/>
            <person name="Telgmann-Rauber A."/>
            <person name="Kanno A."/>
            <person name="Yue Z."/>
            <person name="Chen H."/>
            <person name="Li W."/>
            <person name="Chen Y."/>
            <person name="Xu X."/>
            <person name="Zhang Y."/>
            <person name="Luo S."/>
            <person name="Chen H."/>
            <person name="Gao J."/>
            <person name="Mao Z."/>
            <person name="Pires J.C."/>
            <person name="Luo M."/>
            <person name="Kudrna D."/>
            <person name="Wing R.A."/>
            <person name="Meyers B.C."/>
            <person name="Yi K."/>
            <person name="Kong H."/>
            <person name="Lavrijsen P."/>
            <person name="Sunseri F."/>
            <person name="Falavigna A."/>
            <person name="Ye Y."/>
            <person name="Leebens-Mack J.H."/>
            <person name="Chen G."/>
        </authorList>
    </citation>
    <scope>NUCLEOTIDE SEQUENCE [LARGE SCALE GENOMIC DNA]</scope>
    <source>
        <strain evidence="5">cv. DH0086</strain>
    </source>
</reference>
<dbReference type="AlphaFoldDB" id="A0A5P1FVX2"/>
<evidence type="ECO:0000256" key="1">
    <source>
        <dbReference type="ARBA" id="ARBA00022786"/>
    </source>
</evidence>
<dbReference type="InterPro" id="IPR011989">
    <property type="entry name" value="ARM-like"/>
</dbReference>
<evidence type="ECO:0000256" key="2">
    <source>
        <dbReference type="PROSITE-ProRule" id="PRU00259"/>
    </source>
</evidence>
<feature type="repeat" description="ARM" evidence="2">
    <location>
        <begin position="14"/>
        <end position="56"/>
    </location>
</feature>
<dbReference type="EMBL" id="CM007381">
    <property type="protein sequence ID" value="ONK81687.1"/>
    <property type="molecule type" value="Genomic_DNA"/>
</dbReference>
<dbReference type="PROSITE" id="PS50176">
    <property type="entry name" value="ARM_REPEAT"/>
    <property type="match status" value="1"/>
</dbReference>
<accession>A0A5P1FVX2</accession>
<protein>
    <recommendedName>
        <fullName evidence="3">U-box domain-containing protein</fullName>
    </recommendedName>
</protein>
<dbReference type="Gene3D" id="1.25.10.10">
    <property type="entry name" value="Leucine-rich Repeat Variant"/>
    <property type="match status" value="1"/>
</dbReference>
<name>A0A5P1FVX2_ASPOF</name>
<evidence type="ECO:0000259" key="3">
    <source>
        <dbReference type="Pfam" id="PF25598"/>
    </source>
</evidence>
<keyword evidence="5" id="KW-1185">Reference proteome</keyword>
<evidence type="ECO:0000313" key="4">
    <source>
        <dbReference type="EMBL" id="ONK81687.1"/>
    </source>
</evidence>
<dbReference type="InterPro" id="IPR000225">
    <property type="entry name" value="Armadillo"/>
</dbReference>
<organism evidence="4 5">
    <name type="scientific">Asparagus officinalis</name>
    <name type="common">Garden asparagus</name>
    <dbReference type="NCBI Taxonomy" id="4686"/>
    <lineage>
        <taxon>Eukaryota</taxon>
        <taxon>Viridiplantae</taxon>
        <taxon>Streptophyta</taxon>
        <taxon>Embryophyta</taxon>
        <taxon>Tracheophyta</taxon>
        <taxon>Spermatophyta</taxon>
        <taxon>Magnoliopsida</taxon>
        <taxon>Liliopsida</taxon>
        <taxon>Asparagales</taxon>
        <taxon>Asparagaceae</taxon>
        <taxon>Asparagoideae</taxon>
        <taxon>Asparagus</taxon>
    </lineage>
</organism>
<dbReference type="OMA" id="MCESDRN"/>
<gene>
    <name evidence="4" type="ORF">A4U43_C01F31850</name>
</gene>
<evidence type="ECO:0000313" key="5">
    <source>
        <dbReference type="Proteomes" id="UP000243459"/>
    </source>
</evidence>
<keyword evidence="1" id="KW-0833">Ubl conjugation pathway</keyword>
<dbReference type="Gramene" id="ONK81687">
    <property type="protein sequence ID" value="ONK81687"/>
    <property type="gene ID" value="A4U43_C01F31850"/>
</dbReference>